<dbReference type="OrthoDB" id="2019763at2759"/>
<organism evidence="2 3">
    <name type="scientific">Eumeta variegata</name>
    <name type="common">Bagworm moth</name>
    <name type="synonym">Eumeta japonica</name>
    <dbReference type="NCBI Taxonomy" id="151549"/>
    <lineage>
        <taxon>Eukaryota</taxon>
        <taxon>Metazoa</taxon>
        <taxon>Ecdysozoa</taxon>
        <taxon>Arthropoda</taxon>
        <taxon>Hexapoda</taxon>
        <taxon>Insecta</taxon>
        <taxon>Pterygota</taxon>
        <taxon>Neoptera</taxon>
        <taxon>Endopterygota</taxon>
        <taxon>Lepidoptera</taxon>
        <taxon>Glossata</taxon>
        <taxon>Ditrysia</taxon>
        <taxon>Tineoidea</taxon>
        <taxon>Psychidae</taxon>
        <taxon>Oiketicinae</taxon>
        <taxon>Eumeta</taxon>
    </lineage>
</organism>
<gene>
    <name evidence="2" type="ORF">EVAR_17326_1</name>
</gene>
<dbReference type="EMBL" id="BGZK01000085">
    <property type="protein sequence ID" value="GBP17210.1"/>
    <property type="molecule type" value="Genomic_DNA"/>
</dbReference>
<keyword evidence="3" id="KW-1185">Reference proteome</keyword>
<dbReference type="Proteomes" id="UP000299102">
    <property type="component" value="Unassembled WGS sequence"/>
</dbReference>
<protein>
    <submittedName>
        <fullName evidence="2">Uncharacterized protein</fullName>
    </submittedName>
</protein>
<reference evidence="2 3" key="1">
    <citation type="journal article" date="2019" name="Commun. Biol.">
        <title>The bagworm genome reveals a unique fibroin gene that provides high tensile strength.</title>
        <authorList>
            <person name="Kono N."/>
            <person name="Nakamura H."/>
            <person name="Ohtoshi R."/>
            <person name="Tomita M."/>
            <person name="Numata K."/>
            <person name="Arakawa K."/>
        </authorList>
    </citation>
    <scope>NUCLEOTIDE SEQUENCE [LARGE SCALE GENOMIC DNA]</scope>
</reference>
<evidence type="ECO:0000256" key="1">
    <source>
        <dbReference type="SAM" id="MobiDB-lite"/>
    </source>
</evidence>
<evidence type="ECO:0000313" key="2">
    <source>
        <dbReference type="EMBL" id="GBP17210.1"/>
    </source>
</evidence>
<sequence>MQLKAQSMRSNPLCVHSPTPPTERKVSKLIESSGGPLPPHHLLTAPFSSPVTSPSAYSPLHQPISPRMKYLIPTQEARKAPVTPLGCECPWAAVTTYTVMAHMLIYPWRML</sequence>
<feature type="compositionally biased region" description="Polar residues" evidence="1">
    <location>
        <begin position="1"/>
        <end position="10"/>
    </location>
</feature>
<name>A0A4C1TT69_EUMVA</name>
<accession>A0A4C1TT69</accession>
<evidence type="ECO:0000313" key="3">
    <source>
        <dbReference type="Proteomes" id="UP000299102"/>
    </source>
</evidence>
<dbReference type="AlphaFoldDB" id="A0A4C1TT69"/>
<feature type="region of interest" description="Disordered" evidence="1">
    <location>
        <begin position="1"/>
        <end position="35"/>
    </location>
</feature>
<comment type="caution">
    <text evidence="2">The sequence shown here is derived from an EMBL/GenBank/DDBJ whole genome shotgun (WGS) entry which is preliminary data.</text>
</comment>
<proteinExistence type="predicted"/>